<feature type="region of interest" description="Disordered" evidence="5">
    <location>
        <begin position="127"/>
        <end position="248"/>
    </location>
</feature>
<feature type="compositionally biased region" description="Gly residues" evidence="5">
    <location>
        <begin position="219"/>
        <end position="232"/>
    </location>
</feature>
<dbReference type="InterPro" id="IPR006121">
    <property type="entry name" value="HMA_dom"/>
</dbReference>
<dbReference type="Proteomes" id="UP001140949">
    <property type="component" value="Unassembled WGS sequence"/>
</dbReference>
<feature type="domain" description="HMA" evidence="6">
    <location>
        <begin position="68"/>
        <end position="131"/>
    </location>
</feature>
<keyword evidence="2" id="KW-0479">Metal-binding</keyword>
<protein>
    <submittedName>
        <fullName evidence="7">Glycine-rich cell wall structural protein 1.0</fullName>
    </submittedName>
</protein>
<name>A0AAX6HVP2_IRIPA</name>
<keyword evidence="3" id="KW-0636">Prenylation</keyword>
<dbReference type="CDD" id="cd00371">
    <property type="entry name" value="HMA"/>
    <property type="match status" value="1"/>
</dbReference>
<keyword evidence="1" id="KW-0488">Methylation</keyword>
<evidence type="ECO:0000313" key="8">
    <source>
        <dbReference type="Proteomes" id="UP001140949"/>
    </source>
</evidence>
<proteinExistence type="inferred from homology"/>
<sequence>MHILFSPLVVYHHLLVPSPRNKKTKSSLASQLTSIAPSSFLPLFFSTKPFSKLFSMASTEETPEPLKYQTWVLRVSIHCEGCKKKVKKVLQGIDGVYKITTGSQQQKVMVTGNVAAETLIKKLGKTGKHAELWPEPKPAANPDSTSDNNGGGSGGKKKKNTNNNNRNKPNEPSEHPETKGPESGNGNASAAKSDTEPAEESPKPDKKDPEGGKRKGKKGNGGGDCGGGGSGGEALAEEEEGQKAEVAAAATEMSPVPCQHVYHYPMYQVPATGPRTARSYYIPLAAAAAAATTASYDIFSEENANACTVM</sequence>
<evidence type="ECO:0000256" key="5">
    <source>
        <dbReference type="SAM" id="MobiDB-lite"/>
    </source>
</evidence>
<evidence type="ECO:0000256" key="3">
    <source>
        <dbReference type="ARBA" id="ARBA00023289"/>
    </source>
</evidence>
<dbReference type="AlphaFoldDB" id="A0AAX6HVP2"/>
<dbReference type="InterPro" id="IPR036163">
    <property type="entry name" value="HMA_dom_sf"/>
</dbReference>
<dbReference type="PANTHER" id="PTHR45868:SF80">
    <property type="entry name" value="F15K9.8-RELATED"/>
    <property type="match status" value="1"/>
</dbReference>
<comment type="similarity">
    <text evidence="4">Belongs to the HIPP family.</text>
</comment>
<reference evidence="7" key="2">
    <citation type="submission" date="2023-04" db="EMBL/GenBank/DDBJ databases">
        <authorList>
            <person name="Bruccoleri R.E."/>
            <person name="Oakeley E.J."/>
            <person name="Faust A.-M."/>
            <person name="Dessus-Babus S."/>
            <person name="Altorfer M."/>
            <person name="Burckhardt D."/>
            <person name="Oertli M."/>
            <person name="Naumann U."/>
            <person name="Petersen F."/>
            <person name="Wong J."/>
        </authorList>
    </citation>
    <scope>NUCLEOTIDE SEQUENCE</scope>
    <source>
        <strain evidence="7">GSM-AAB239-AS_SAM_17_03QT</strain>
        <tissue evidence="7">Leaf</tissue>
    </source>
</reference>
<feature type="compositionally biased region" description="Basic and acidic residues" evidence="5">
    <location>
        <begin position="168"/>
        <end position="180"/>
    </location>
</feature>
<reference evidence="7" key="1">
    <citation type="journal article" date="2023" name="GigaByte">
        <title>Genome assembly of the bearded iris, Iris pallida Lam.</title>
        <authorList>
            <person name="Bruccoleri R.E."/>
            <person name="Oakeley E.J."/>
            <person name="Faust A.M.E."/>
            <person name="Altorfer M."/>
            <person name="Dessus-Babus S."/>
            <person name="Burckhardt D."/>
            <person name="Oertli M."/>
            <person name="Naumann U."/>
            <person name="Petersen F."/>
            <person name="Wong J."/>
        </authorList>
    </citation>
    <scope>NUCLEOTIDE SEQUENCE</scope>
    <source>
        <strain evidence="7">GSM-AAB239-AS_SAM_17_03QT</strain>
    </source>
</reference>
<keyword evidence="3" id="KW-0449">Lipoprotein</keyword>
<dbReference type="PROSITE" id="PS50846">
    <property type="entry name" value="HMA_2"/>
    <property type="match status" value="1"/>
</dbReference>
<evidence type="ECO:0000256" key="2">
    <source>
        <dbReference type="ARBA" id="ARBA00022723"/>
    </source>
</evidence>
<dbReference type="Gene3D" id="3.30.70.100">
    <property type="match status" value="1"/>
</dbReference>
<keyword evidence="8" id="KW-1185">Reference proteome</keyword>
<dbReference type="GO" id="GO:0046872">
    <property type="term" value="F:metal ion binding"/>
    <property type="evidence" value="ECO:0007669"/>
    <property type="project" value="UniProtKB-KW"/>
</dbReference>
<accession>A0AAX6HVP2</accession>
<evidence type="ECO:0000256" key="1">
    <source>
        <dbReference type="ARBA" id="ARBA00022481"/>
    </source>
</evidence>
<gene>
    <name evidence="7" type="ORF">M6B38_293120</name>
</gene>
<evidence type="ECO:0000259" key="6">
    <source>
        <dbReference type="PROSITE" id="PS50846"/>
    </source>
</evidence>
<organism evidence="7 8">
    <name type="scientific">Iris pallida</name>
    <name type="common">Sweet iris</name>
    <dbReference type="NCBI Taxonomy" id="29817"/>
    <lineage>
        <taxon>Eukaryota</taxon>
        <taxon>Viridiplantae</taxon>
        <taxon>Streptophyta</taxon>
        <taxon>Embryophyta</taxon>
        <taxon>Tracheophyta</taxon>
        <taxon>Spermatophyta</taxon>
        <taxon>Magnoliopsida</taxon>
        <taxon>Liliopsida</taxon>
        <taxon>Asparagales</taxon>
        <taxon>Iridaceae</taxon>
        <taxon>Iridoideae</taxon>
        <taxon>Irideae</taxon>
        <taxon>Iris</taxon>
    </lineage>
</organism>
<dbReference type="Pfam" id="PF00403">
    <property type="entry name" value="HMA"/>
    <property type="match status" value="1"/>
</dbReference>
<dbReference type="EMBL" id="JANAVB010006599">
    <property type="protein sequence ID" value="KAJ6844544.1"/>
    <property type="molecule type" value="Genomic_DNA"/>
</dbReference>
<evidence type="ECO:0000256" key="4">
    <source>
        <dbReference type="ARBA" id="ARBA00024045"/>
    </source>
</evidence>
<dbReference type="PANTHER" id="PTHR45868">
    <property type="entry name" value="HEAVY METAL-ASSOCIATED ISOPRENYLATED PLANT PROTEIN 33-RELATED"/>
    <property type="match status" value="1"/>
</dbReference>
<dbReference type="SUPFAM" id="SSF55008">
    <property type="entry name" value="HMA, heavy metal-associated domain"/>
    <property type="match status" value="1"/>
</dbReference>
<comment type="caution">
    <text evidence="7">The sequence shown here is derived from an EMBL/GenBank/DDBJ whole genome shotgun (WGS) entry which is preliminary data.</text>
</comment>
<feature type="compositionally biased region" description="Basic and acidic residues" evidence="5">
    <location>
        <begin position="200"/>
        <end position="213"/>
    </location>
</feature>
<evidence type="ECO:0000313" key="7">
    <source>
        <dbReference type="EMBL" id="KAJ6844544.1"/>
    </source>
</evidence>